<dbReference type="AlphaFoldDB" id="A0A409W9G2"/>
<dbReference type="InParanoid" id="A0A409W9G2"/>
<evidence type="ECO:0000313" key="2">
    <source>
        <dbReference type="EMBL" id="PPQ75138.1"/>
    </source>
</evidence>
<feature type="compositionally biased region" description="Polar residues" evidence="1">
    <location>
        <begin position="64"/>
        <end position="76"/>
    </location>
</feature>
<protein>
    <submittedName>
        <fullName evidence="2">Uncharacterized protein</fullName>
    </submittedName>
</protein>
<organism evidence="2 3">
    <name type="scientific">Panaeolus cyanescens</name>
    <dbReference type="NCBI Taxonomy" id="181874"/>
    <lineage>
        <taxon>Eukaryota</taxon>
        <taxon>Fungi</taxon>
        <taxon>Dikarya</taxon>
        <taxon>Basidiomycota</taxon>
        <taxon>Agaricomycotina</taxon>
        <taxon>Agaricomycetes</taxon>
        <taxon>Agaricomycetidae</taxon>
        <taxon>Agaricales</taxon>
        <taxon>Agaricineae</taxon>
        <taxon>Galeropsidaceae</taxon>
        <taxon>Panaeolus</taxon>
    </lineage>
</organism>
<reference evidence="2 3" key="1">
    <citation type="journal article" date="2018" name="Evol. Lett.">
        <title>Horizontal gene cluster transfer increased hallucinogenic mushroom diversity.</title>
        <authorList>
            <person name="Reynolds H.T."/>
            <person name="Vijayakumar V."/>
            <person name="Gluck-Thaler E."/>
            <person name="Korotkin H.B."/>
            <person name="Matheny P.B."/>
            <person name="Slot J.C."/>
        </authorList>
    </citation>
    <scope>NUCLEOTIDE SEQUENCE [LARGE SCALE GENOMIC DNA]</scope>
    <source>
        <strain evidence="2 3">2629</strain>
    </source>
</reference>
<evidence type="ECO:0000256" key="1">
    <source>
        <dbReference type="SAM" id="MobiDB-lite"/>
    </source>
</evidence>
<dbReference type="EMBL" id="NHTK01005698">
    <property type="protein sequence ID" value="PPQ75138.1"/>
    <property type="molecule type" value="Genomic_DNA"/>
</dbReference>
<feature type="region of interest" description="Disordered" evidence="1">
    <location>
        <begin position="1"/>
        <end position="76"/>
    </location>
</feature>
<keyword evidence="3" id="KW-1185">Reference proteome</keyword>
<name>A0A409W9G2_9AGAR</name>
<comment type="caution">
    <text evidence="2">The sequence shown here is derived from an EMBL/GenBank/DDBJ whole genome shotgun (WGS) entry which is preliminary data.</text>
</comment>
<sequence>MSTSGSLPPSTPDRRSSPTPPMDSEEAAQMELEAMMKTPGSDEPTDMHASDDADELPQPAGSGTEPSNLTSRWTNSSLRIESERARKMAIARKLTPYQRELVDDYIKMPQLSRSISLFIQQCEILNKLEAVVTNSATFVVSSALMENIKAYVTAVLLSSKLAAYKGNTPRDHVMTLVRREGLHLPENYENDASIVRTISNAVSEELTQSRARVKKELKASITDHQTIYDLANSLTHNTKCVVTPALCARLAFLPQRAMYVKDSSPNGFWSGVDSQLRRIRKAANDDAVKITRAFKVYLENDRTKHGGTEADAPSLSPLSATWQESVDGIIEAN</sequence>
<proteinExistence type="predicted"/>
<evidence type="ECO:0000313" key="3">
    <source>
        <dbReference type="Proteomes" id="UP000284842"/>
    </source>
</evidence>
<accession>A0A409W9G2</accession>
<dbReference type="Proteomes" id="UP000284842">
    <property type="component" value="Unassembled WGS sequence"/>
</dbReference>
<gene>
    <name evidence="2" type="ORF">CVT24_010100</name>
</gene>
<dbReference type="OrthoDB" id="3236341at2759"/>